<dbReference type="PANTHER" id="PTHR11271:SF6">
    <property type="entry name" value="GUANINE DEAMINASE"/>
    <property type="match status" value="1"/>
</dbReference>
<name>A0A0N1HGG9_9EURO</name>
<dbReference type="EMBL" id="LFJN01000003">
    <property type="protein sequence ID" value="KPI44737.1"/>
    <property type="molecule type" value="Genomic_DNA"/>
</dbReference>
<proteinExistence type="inferred from homology"/>
<evidence type="ECO:0000259" key="12">
    <source>
        <dbReference type="Pfam" id="PF01979"/>
    </source>
</evidence>
<dbReference type="RefSeq" id="XP_018004700.1">
    <property type="nucleotide sequence ID" value="XM_018149211.1"/>
</dbReference>
<keyword evidence="14" id="KW-1185">Reference proteome</keyword>
<evidence type="ECO:0000256" key="9">
    <source>
        <dbReference type="ARBA" id="ARBA00056079"/>
    </source>
</evidence>
<dbReference type="InterPro" id="IPR011059">
    <property type="entry name" value="Metal-dep_hydrolase_composite"/>
</dbReference>
<evidence type="ECO:0000256" key="11">
    <source>
        <dbReference type="ARBA" id="ARBA00083147"/>
    </source>
</evidence>
<evidence type="ECO:0000256" key="3">
    <source>
        <dbReference type="ARBA" id="ARBA00006745"/>
    </source>
</evidence>
<gene>
    <name evidence="13" type="ORF">AB675_8739</name>
</gene>
<evidence type="ECO:0000256" key="7">
    <source>
        <dbReference type="ARBA" id="ARBA00022833"/>
    </source>
</evidence>
<accession>A0A0N1HGG9</accession>
<evidence type="ECO:0000256" key="10">
    <source>
        <dbReference type="ARBA" id="ARBA00069860"/>
    </source>
</evidence>
<dbReference type="GO" id="GO:0008892">
    <property type="term" value="F:guanine deaminase activity"/>
    <property type="evidence" value="ECO:0007669"/>
    <property type="project" value="UniProtKB-EC"/>
</dbReference>
<evidence type="ECO:0000256" key="5">
    <source>
        <dbReference type="ARBA" id="ARBA00022723"/>
    </source>
</evidence>
<dbReference type="FunFam" id="3.20.20.140:FF:000022">
    <property type="entry name" value="Guanine deaminase"/>
    <property type="match status" value="1"/>
</dbReference>
<dbReference type="GO" id="GO:0008270">
    <property type="term" value="F:zinc ion binding"/>
    <property type="evidence" value="ECO:0007669"/>
    <property type="project" value="TreeGrafter"/>
</dbReference>
<dbReference type="InterPro" id="IPR051607">
    <property type="entry name" value="Metallo-dep_hydrolases"/>
</dbReference>
<reference evidence="13 14" key="1">
    <citation type="submission" date="2015-06" db="EMBL/GenBank/DDBJ databases">
        <title>Draft genome of the ant-associated black yeast Phialophora attae CBS 131958.</title>
        <authorList>
            <person name="Moreno L.F."/>
            <person name="Stielow B.J."/>
            <person name="de Hoog S."/>
            <person name="Vicente V.A."/>
            <person name="Weiss V.A."/>
            <person name="de Vries M."/>
            <person name="Cruz L.M."/>
            <person name="Souza E.M."/>
        </authorList>
    </citation>
    <scope>NUCLEOTIDE SEQUENCE [LARGE SCALE GENOMIC DNA]</scope>
    <source>
        <strain evidence="13 14">CBS 131958</strain>
    </source>
</reference>
<evidence type="ECO:0000256" key="2">
    <source>
        <dbReference type="ARBA" id="ARBA00004984"/>
    </source>
</evidence>
<evidence type="ECO:0000313" key="14">
    <source>
        <dbReference type="Proteomes" id="UP000038010"/>
    </source>
</evidence>
<organism evidence="13 14">
    <name type="scientific">Cyphellophora attinorum</name>
    <dbReference type="NCBI Taxonomy" id="1664694"/>
    <lineage>
        <taxon>Eukaryota</taxon>
        <taxon>Fungi</taxon>
        <taxon>Dikarya</taxon>
        <taxon>Ascomycota</taxon>
        <taxon>Pezizomycotina</taxon>
        <taxon>Eurotiomycetes</taxon>
        <taxon>Chaetothyriomycetidae</taxon>
        <taxon>Chaetothyriales</taxon>
        <taxon>Cyphellophoraceae</taxon>
        <taxon>Cyphellophora</taxon>
    </lineage>
</organism>
<dbReference type="PANTHER" id="PTHR11271">
    <property type="entry name" value="GUANINE DEAMINASE"/>
    <property type="match status" value="1"/>
</dbReference>
<evidence type="ECO:0000313" key="13">
    <source>
        <dbReference type="EMBL" id="KPI44737.1"/>
    </source>
</evidence>
<keyword evidence="7" id="KW-0862">Zinc</keyword>
<comment type="caution">
    <text evidence="13">The sequence shown here is derived from an EMBL/GenBank/DDBJ whole genome shotgun (WGS) entry which is preliminary data.</text>
</comment>
<comment type="similarity">
    <text evidence="3">Belongs to the metallo-dependent hydrolases superfamily. ATZ/TRZ family.</text>
</comment>
<dbReference type="InterPro" id="IPR006680">
    <property type="entry name" value="Amidohydro-rel"/>
</dbReference>
<sequence>MASKQQTIYFGRFIDTPTPTALRIRTGAILVNASDGTGKIEKADWTVTSANDATSKLGVEAPVVAAGDDGFFFPGFIDTHIHAPQYPNVGIFGKTTLLDWLTTYTFPVESSLGNPNSPMYTKTLPNGTSNPKQIDPLARAKTVYTRTLQRTLSHGTTTASYFATLSVAATNHLADLAHNIGQRALIGRVCMDEPATCPDYYRDSSATESLEASKACIAHCRKVDPTGLLVAPIITPRFAPSCTVESLRNLGQLASSEDVRVQTHLSENRNECALVKSLFPERESYTDVYDHAGLLTPKTILAHAIHLDDKEIETIAQRGAKISHCAASNSALGSGFCRVRTLLDRGVDVGLGTDVSGGHSPSILDAVRQTCFVSRHVGFLDGGDSRWNIGVEEGLWLATVGGSKVVGMEGSVGIFEEGAAWDALEIRLGADIGSEDEAEVGENGVSIFGWESWDDRVAKWVWNGDDRNVRRVWVGGRLVHERKS</sequence>
<evidence type="ECO:0000256" key="4">
    <source>
        <dbReference type="ARBA" id="ARBA00012781"/>
    </source>
</evidence>
<dbReference type="GO" id="GO:0046098">
    <property type="term" value="P:guanine metabolic process"/>
    <property type="evidence" value="ECO:0007669"/>
    <property type="project" value="TreeGrafter"/>
</dbReference>
<dbReference type="STRING" id="1664694.A0A0N1HGG9"/>
<dbReference type="SUPFAM" id="SSF51556">
    <property type="entry name" value="Metallo-dependent hydrolases"/>
    <property type="match status" value="1"/>
</dbReference>
<evidence type="ECO:0000256" key="8">
    <source>
        <dbReference type="ARBA" id="ARBA00051148"/>
    </source>
</evidence>
<dbReference type="Proteomes" id="UP000038010">
    <property type="component" value="Unassembled WGS sequence"/>
</dbReference>
<keyword evidence="5" id="KW-0479">Metal-binding</keyword>
<dbReference type="InterPro" id="IPR032466">
    <property type="entry name" value="Metal_Hydrolase"/>
</dbReference>
<dbReference type="GeneID" id="28741091"/>
<comment type="catalytic activity">
    <reaction evidence="8">
        <text>guanine + H2O + H(+) = xanthine + NH4(+)</text>
        <dbReference type="Rhea" id="RHEA:14665"/>
        <dbReference type="ChEBI" id="CHEBI:15377"/>
        <dbReference type="ChEBI" id="CHEBI:15378"/>
        <dbReference type="ChEBI" id="CHEBI:16235"/>
        <dbReference type="ChEBI" id="CHEBI:17712"/>
        <dbReference type="ChEBI" id="CHEBI:28938"/>
        <dbReference type="EC" id="3.5.4.3"/>
    </reaction>
</comment>
<comment type="cofactor">
    <cofactor evidence="1">
        <name>Zn(2+)</name>
        <dbReference type="ChEBI" id="CHEBI:29105"/>
    </cofactor>
</comment>
<evidence type="ECO:0000256" key="1">
    <source>
        <dbReference type="ARBA" id="ARBA00001947"/>
    </source>
</evidence>
<dbReference type="Pfam" id="PF01979">
    <property type="entry name" value="Amidohydro_1"/>
    <property type="match status" value="1"/>
</dbReference>
<evidence type="ECO:0000256" key="6">
    <source>
        <dbReference type="ARBA" id="ARBA00022801"/>
    </source>
</evidence>
<feature type="domain" description="Amidohydrolase-related" evidence="12">
    <location>
        <begin position="73"/>
        <end position="479"/>
    </location>
</feature>
<dbReference type="GO" id="GO:0005829">
    <property type="term" value="C:cytosol"/>
    <property type="evidence" value="ECO:0007669"/>
    <property type="project" value="TreeGrafter"/>
</dbReference>
<protein>
    <recommendedName>
        <fullName evidence="10">Probable guanine deaminase</fullName>
        <ecNumber evidence="4">3.5.4.3</ecNumber>
    </recommendedName>
    <alternativeName>
        <fullName evidence="11">Guanine aminohydrolase</fullName>
    </alternativeName>
</protein>
<dbReference type="EC" id="3.5.4.3" evidence="4"/>
<dbReference type="Gene3D" id="3.20.20.140">
    <property type="entry name" value="Metal-dependent hydrolases"/>
    <property type="match status" value="1"/>
</dbReference>
<comment type="pathway">
    <text evidence="2">Purine metabolism; guanine degradation; xanthine from guanine: step 1/1.</text>
</comment>
<dbReference type="AlphaFoldDB" id="A0A0N1HGG9"/>
<comment type="function">
    <text evidence="9">Catalyzes the hydrolytic deamination of guanine, producing xanthine and ammonia.</text>
</comment>
<dbReference type="OrthoDB" id="194468at2759"/>
<dbReference type="Gene3D" id="2.30.40.10">
    <property type="entry name" value="Urease, subunit C, domain 1"/>
    <property type="match status" value="1"/>
</dbReference>
<keyword evidence="6" id="KW-0378">Hydrolase</keyword>
<dbReference type="VEuPathDB" id="FungiDB:AB675_8739"/>